<evidence type="ECO:0000313" key="8">
    <source>
        <dbReference type="EMBL" id="MDI1231272.1"/>
    </source>
</evidence>
<keyword evidence="3" id="KW-0677">Repeat</keyword>
<dbReference type="EMBL" id="JAQSDF010000025">
    <property type="protein sequence ID" value="MDI1231272.1"/>
    <property type="molecule type" value="Genomic_DNA"/>
</dbReference>
<dbReference type="GO" id="GO:0051539">
    <property type="term" value="F:4 iron, 4 sulfur cluster binding"/>
    <property type="evidence" value="ECO:0007669"/>
    <property type="project" value="UniProtKB-UniRule"/>
</dbReference>
<keyword evidence="6" id="KW-0249">Electron transport</keyword>
<evidence type="ECO:0000256" key="1">
    <source>
        <dbReference type="ARBA" id="ARBA00022485"/>
    </source>
</evidence>
<sequence>MNNLLADADICVKCGLCLPHCPTYTQTQNENESPRGRIALIQAWAGRHLDTSKKLIEHIDNCLLCRSCERVCPAVVPYGRLINNFREQIREERDATLSVSLLKRVSHNKTAARLAQSGLRLYQTTRLQKMARSLNLPGLLRLDKVDRLLPDYHEPTALAPHYPATARDGGSVAIGREPTRPTTEIRGNVGLFIGCMGALLDHQTVNAAIKVLTAAGFNVSVPERQGCCGALDLHDGDKATYDRLAATNCGAFADNNLDAIVTIASGCGSQMQEYQQAEFAGKVVDISQFLIKSGCNLSEQLLPLAASVCLHTPCSLKNVMREEQGALKLLQQIPGIKISPLPATVRCCGSAGSYMLDHPQMADALLGDLLTAALTQPPEYLLSSNIGCALHIAAGLRERGIVLEVLHPITLIARQLK</sequence>
<keyword evidence="6" id="KW-0813">Transport</keyword>
<dbReference type="SUPFAM" id="SSF46548">
    <property type="entry name" value="alpha-helical ferredoxin"/>
    <property type="match status" value="1"/>
</dbReference>
<dbReference type="AlphaFoldDB" id="A0AA43Q6E5"/>
<dbReference type="PANTHER" id="PTHR32479">
    <property type="entry name" value="GLYCOLATE OXIDASE IRON-SULFUR SUBUNIT"/>
    <property type="match status" value="1"/>
</dbReference>
<feature type="domain" description="4Fe-4S ferredoxin-type" evidence="7">
    <location>
        <begin position="2"/>
        <end position="31"/>
    </location>
</feature>
<keyword evidence="9" id="KW-1185">Reference proteome</keyword>
<evidence type="ECO:0000256" key="6">
    <source>
        <dbReference type="PIRNR" id="PIRNR000139"/>
    </source>
</evidence>
<dbReference type="Pfam" id="PF13183">
    <property type="entry name" value="Fer4_8"/>
    <property type="match status" value="1"/>
</dbReference>
<dbReference type="Gene3D" id="1.10.1060.10">
    <property type="entry name" value="Alpha-helical ferredoxin"/>
    <property type="match status" value="1"/>
</dbReference>
<keyword evidence="5 6" id="KW-0411">Iron-sulfur</keyword>
<keyword evidence="1 6" id="KW-0004">4Fe-4S</keyword>
<comment type="function">
    <text evidence="6">Component of a complex that catalyzes the oxidation of glycolate to glyoxylate.</text>
</comment>
<evidence type="ECO:0000313" key="9">
    <source>
        <dbReference type="Proteomes" id="UP001160519"/>
    </source>
</evidence>
<protein>
    <recommendedName>
        <fullName evidence="6">Glycolate oxidase iron-sulfur subunit</fullName>
        <ecNumber evidence="6">1.1.99.14</ecNumber>
    </recommendedName>
</protein>
<dbReference type="InterPro" id="IPR017896">
    <property type="entry name" value="4Fe4S_Fe-S-bd"/>
</dbReference>
<evidence type="ECO:0000256" key="5">
    <source>
        <dbReference type="ARBA" id="ARBA00023014"/>
    </source>
</evidence>
<accession>A0AA43Q6E5</accession>
<organism evidence="8 9">
    <name type="scientific">Candidatus Methylobacter titanis</name>
    <dbReference type="NCBI Taxonomy" id="3053457"/>
    <lineage>
        <taxon>Bacteria</taxon>
        <taxon>Pseudomonadati</taxon>
        <taxon>Pseudomonadota</taxon>
        <taxon>Gammaproteobacteria</taxon>
        <taxon>Methylococcales</taxon>
        <taxon>Methylococcaceae</taxon>
        <taxon>Methylobacter</taxon>
    </lineage>
</organism>
<keyword evidence="2 6" id="KW-0479">Metal-binding</keyword>
<dbReference type="PROSITE" id="PS51379">
    <property type="entry name" value="4FE4S_FER_2"/>
    <property type="match status" value="2"/>
</dbReference>
<dbReference type="PROSITE" id="PS00198">
    <property type="entry name" value="4FE4S_FER_1"/>
    <property type="match status" value="2"/>
</dbReference>
<dbReference type="Pfam" id="PF02754">
    <property type="entry name" value="CCG"/>
    <property type="match status" value="2"/>
</dbReference>
<evidence type="ECO:0000256" key="2">
    <source>
        <dbReference type="ARBA" id="ARBA00022723"/>
    </source>
</evidence>
<reference evidence="8" key="1">
    <citation type="submission" date="2023-01" db="EMBL/GenBank/DDBJ databases">
        <title>Biogeochemical cycle of methane in antarctic sediments.</title>
        <authorList>
            <person name="Roldan D.M."/>
            <person name="Menes R.J."/>
        </authorList>
    </citation>
    <scope>NUCLEOTIDE SEQUENCE [LARGE SCALE GENOMIC DNA]</scope>
    <source>
        <strain evidence="8">K-2018 MAG008</strain>
    </source>
</reference>
<evidence type="ECO:0000256" key="3">
    <source>
        <dbReference type="ARBA" id="ARBA00022737"/>
    </source>
</evidence>
<proteinExistence type="predicted"/>
<name>A0AA43Q6E5_9GAMM</name>
<evidence type="ECO:0000259" key="7">
    <source>
        <dbReference type="PROSITE" id="PS51379"/>
    </source>
</evidence>
<dbReference type="Proteomes" id="UP001160519">
    <property type="component" value="Unassembled WGS sequence"/>
</dbReference>
<dbReference type="InterPro" id="IPR009051">
    <property type="entry name" value="Helical_ferredxn"/>
</dbReference>
<dbReference type="EC" id="1.1.99.14" evidence="6"/>
<comment type="cofactor">
    <cofactor evidence="6">
        <name>[4Fe-4S] cluster</name>
        <dbReference type="ChEBI" id="CHEBI:49883"/>
    </cofactor>
    <text evidence="6">Binds 2 [4Fe-4S] clusters.</text>
</comment>
<dbReference type="PANTHER" id="PTHR32479:SF17">
    <property type="entry name" value="GLYCOLATE OXIDASE IRON-SULFUR SUBUNIT"/>
    <property type="match status" value="1"/>
</dbReference>
<comment type="caution">
    <text evidence="8">The sequence shown here is derived from an EMBL/GenBank/DDBJ whole genome shotgun (WGS) entry which is preliminary data.</text>
</comment>
<gene>
    <name evidence="8" type="ORF">PSU93_09005</name>
</gene>
<dbReference type="InterPro" id="IPR004017">
    <property type="entry name" value="Cys_rich_dom"/>
</dbReference>
<comment type="catalytic activity">
    <reaction evidence="6">
        <text>glycolate + A = glyoxylate + AH2</text>
        <dbReference type="Rhea" id="RHEA:21264"/>
        <dbReference type="ChEBI" id="CHEBI:13193"/>
        <dbReference type="ChEBI" id="CHEBI:17499"/>
        <dbReference type="ChEBI" id="CHEBI:29805"/>
        <dbReference type="ChEBI" id="CHEBI:36655"/>
        <dbReference type="EC" id="1.1.99.14"/>
    </reaction>
</comment>
<dbReference type="InterPro" id="IPR012257">
    <property type="entry name" value="Glc_ox_4Fe-4S"/>
</dbReference>
<dbReference type="InterPro" id="IPR017900">
    <property type="entry name" value="4Fe4S_Fe_S_CS"/>
</dbReference>
<feature type="domain" description="4Fe-4S ferredoxin-type" evidence="7">
    <location>
        <begin position="52"/>
        <end position="81"/>
    </location>
</feature>
<dbReference type="GO" id="GO:0046872">
    <property type="term" value="F:metal ion binding"/>
    <property type="evidence" value="ECO:0007669"/>
    <property type="project" value="UniProtKB-UniRule"/>
</dbReference>
<evidence type="ECO:0000256" key="4">
    <source>
        <dbReference type="ARBA" id="ARBA00023004"/>
    </source>
</evidence>
<keyword evidence="4 6" id="KW-0408">Iron</keyword>
<comment type="catalytic activity">
    <reaction evidence="6">
        <text>(R)-lactate + A = pyruvate + AH2</text>
        <dbReference type="Rhea" id="RHEA:15089"/>
        <dbReference type="ChEBI" id="CHEBI:13193"/>
        <dbReference type="ChEBI" id="CHEBI:15361"/>
        <dbReference type="ChEBI" id="CHEBI:16004"/>
        <dbReference type="ChEBI" id="CHEBI:17499"/>
    </reaction>
</comment>
<dbReference type="PIRSF" id="PIRSF000139">
    <property type="entry name" value="Glc_ox_4Fe-4S"/>
    <property type="match status" value="1"/>
</dbReference>
<dbReference type="GO" id="GO:0019154">
    <property type="term" value="F:glycolate dehydrogenase activity"/>
    <property type="evidence" value="ECO:0007669"/>
    <property type="project" value="UniProtKB-EC"/>
</dbReference>